<sequence length="309" mass="35578">MVSRRRRANPIKKCLTVAVTVCCLPCICAYGIGVIAVDVFQGIKNYEKPQKRDERRKEAKARTMRRRNPVGLDMGPRLERCLTLPLRVPERVDLGSSSHDGVYWDGMIEELKSRGGKEKTIEISPPVKVLQRTEDQLESPLFKLPLEIRRQIYEEVLGGHVFHIYFVQAYRRLSHTRCKDRSTPCNGAVCRSMVKIPGAKDDWGNISLLHMLQSCRRVYSEAIEMLYKENTFDFDSLNGVLQLSRTILPNRMKLVTSVQWRYKYDAHNQIIDPSSVSYYYHSPWADCSAPEECSCVLCWPKKAGVDYQV</sequence>
<dbReference type="OrthoDB" id="4757095at2759"/>
<evidence type="ECO:0000259" key="1">
    <source>
        <dbReference type="Pfam" id="PF24864"/>
    </source>
</evidence>
<proteinExistence type="predicted"/>
<comment type="caution">
    <text evidence="2">The sequence shown here is derived from an EMBL/GenBank/DDBJ whole genome shotgun (WGS) entry which is preliminary data.</text>
</comment>
<dbReference type="STRING" id="5539.A0A3E2HPA0"/>
<dbReference type="Proteomes" id="UP000258309">
    <property type="component" value="Unassembled WGS sequence"/>
</dbReference>
<dbReference type="PANTHER" id="PTHR38790">
    <property type="entry name" value="2EXR DOMAIN-CONTAINING PROTEIN-RELATED"/>
    <property type="match status" value="1"/>
</dbReference>
<evidence type="ECO:0000313" key="3">
    <source>
        <dbReference type="Proteomes" id="UP000258309"/>
    </source>
</evidence>
<dbReference type="EMBL" id="NCSJ02000015">
    <property type="protein sequence ID" value="RFU34861.1"/>
    <property type="molecule type" value="Genomic_DNA"/>
</dbReference>
<dbReference type="Pfam" id="PF24864">
    <property type="entry name" value="DUF7730"/>
    <property type="match status" value="1"/>
</dbReference>
<dbReference type="AlphaFoldDB" id="A0A3E2HPA0"/>
<feature type="non-terminal residue" evidence="2">
    <location>
        <position position="309"/>
    </location>
</feature>
<accession>A0A3E2HPA0</accession>
<protein>
    <recommendedName>
        <fullName evidence="1">DUF7730 domain-containing protein</fullName>
    </recommendedName>
</protein>
<dbReference type="PANTHER" id="PTHR38790:SF4">
    <property type="entry name" value="2EXR DOMAIN-CONTAINING PROTEIN"/>
    <property type="match status" value="1"/>
</dbReference>
<name>A0A3E2HPA0_SCYLI</name>
<feature type="domain" description="DUF7730" evidence="1">
    <location>
        <begin position="135"/>
        <end position="285"/>
    </location>
</feature>
<evidence type="ECO:0000313" key="2">
    <source>
        <dbReference type="EMBL" id="RFU34861.1"/>
    </source>
</evidence>
<reference evidence="2 3" key="1">
    <citation type="submission" date="2018-05" db="EMBL/GenBank/DDBJ databases">
        <title>Draft genome sequence of Scytalidium lignicola DSM 105466, a ubiquitous saprotrophic fungus.</title>
        <authorList>
            <person name="Buettner E."/>
            <person name="Gebauer A.M."/>
            <person name="Hofrichter M."/>
            <person name="Liers C."/>
            <person name="Kellner H."/>
        </authorList>
    </citation>
    <scope>NUCLEOTIDE SEQUENCE [LARGE SCALE GENOMIC DNA]</scope>
    <source>
        <strain evidence="2 3">DSM 105466</strain>
    </source>
</reference>
<organism evidence="2 3">
    <name type="scientific">Scytalidium lignicola</name>
    <name type="common">Hyphomycete</name>
    <dbReference type="NCBI Taxonomy" id="5539"/>
    <lineage>
        <taxon>Eukaryota</taxon>
        <taxon>Fungi</taxon>
        <taxon>Dikarya</taxon>
        <taxon>Ascomycota</taxon>
        <taxon>Pezizomycotina</taxon>
        <taxon>Leotiomycetes</taxon>
        <taxon>Leotiomycetes incertae sedis</taxon>
        <taxon>Scytalidium</taxon>
    </lineage>
</organism>
<dbReference type="InterPro" id="IPR056632">
    <property type="entry name" value="DUF7730"/>
</dbReference>
<gene>
    <name evidence="2" type="ORF">B7463_g1482</name>
</gene>
<feature type="non-terminal residue" evidence="2">
    <location>
        <position position="1"/>
    </location>
</feature>
<keyword evidence="3" id="KW-1185">Reference proteome</keyword>